<dbReference type="EMBL" id="CP158261">
    <property type="protein sequence ID" value="XDJ65628.1"/>
    <property type="molecule type" value="Genomic_DNA"/>
</dbReference>
<dbReference type="PROSITE" id="PS51257">
    <property type="entry name" value="PROKAR_LIPOPROTEIN"/>
    <property type="match status" value="1"/>
</dbReference>
<dbReference type="EMBL" id="CP158272">
    <property type="protein sequence ID" value="XDJ98013.1"/>
    <property type="molecule type" value="Genomic_DNA"/>
</dbReference>
<dbReference type="Gene3D" id="3.40.50.10610">
    <property type="entry name" value="ABC-type transport auxiliary lipoprotein component"/>
    <property type="match status" value="1"/>
</dbReference>
<dbReference type="EMBL" id="CP158262">
    <property type="protein sequence ID" value="XDJ69867.1"/>
    <property type="molecule type" value="Genomic_DNA"/>
</dbReference>
<dbReference type="EMBL" id="CP158253">
    <property type="protein sequence ID" value="XDJ44538.1"/>
    <property type="molecule type" value="Genomic_DNA"/>
</dbReference>
<evidence type="ECO:0000313" key="13">
    <source>
        <dbReference type="EMBL" id="XDJ65628.1"/>
    </source>
</evidence>
<proteinExistence type="predicted"/>
<evidence type="ECO:0000313" key="22">
    <source>
        <dbReference type="EMBL" id="XDJ90992.1"/>
    </source>
</evidence>
<evidence type="ECO:0000313" key="8">
    <source>
        <dbReference type="EMBL" id="XDJ53628.1"/>
    </source>
</evidence>
<dbReference type="Proteomes" id="UP001500573">
    <property type="component" value="Unassembled WGS sequence"/>
</dbReference>
<dbReference type="EMBL" id="CP158268">
    <property type="protein sequence ID" value="XDJ84292.1"/>
    <property type="molecule type" value="Genomic_DNA"/>
</dbReference>
<dbReference type="EMBL" id="CP158263">
    <property type="protein sequence ID" value="XDJ71479.1"/>
    <property type="molecule type" value="Genomic_DNA"/>
</dbReference>
<evidence type="ECO:0000313" key="24">
    <source>
        <dbReference type="EMBL" id="XDJ95365.1"/>
    </source>
</evidence>
<evidence type="ECO:0000313" key="7">
    <source>
        <dbReference type="EMBL" id="XDJ51409.1"/>
    </source>
</evidence>
<evidence type="ECO:0000313" key="5">
    <source>
        <dbReference type="EMBL" id="XDJ44538.1"/>
    </source>
</evidence>
<keyword evidence="26" id="KW-1185">Reference proteome</keyword>
<dbReference type="EMBL" id="CP158270">
    <property type="protein sequence ID" value="XDJ90992.1"/>
    <property type="molecule type" value="Genomic_DNA"/>
</dbReference>
<dbReference type="EMBL" id="CP158258">
    <property type="protein sequence ID" value="XDJ58926.1"/>
    <property type="molecule type" value="Genomic_DNA"/>
</dbReference>
<dbReference type="EMBL" id="CP158271">
    <property type="protein sequence ID" value="XDJ94223.1"/>
    <property type="molecule type" value="Genomic_DNA"/>
</dbReference>
<dbReference type="EMBL" id="CP158264">
    <property type="protein sequence ID" value="XDJ73749.1"/>
    <property type="molecule type" value="Genomic_DNA"/>
</dbReference>
<reference evidence="3" key="2">
    <citation type="submission" date="2023-12" db="EMBL/GenBank/DDBJ databases">
        <authorList>
            <person name="Sun Q."/>
            <person name="Inoue M."/>
        </authorList>
    </citation>
    <scope>NUCLEOTIDE SEQUENCE</scope>
    <source>
        <strain evidence="3">JCM 15515</strain>
    </source>
</reference>
<keyword evidence="2" id="KW-0732">Signal</keyword>
<evidence type="ECO:0000313" key="19">
    <source>
        <dbReference type="EMBL" id="XDJ81576.1"/>
    </source>
</evidence>
<evidence type="ECO:0000313" key="3">
    <source>
        <dbReference type="EMBL" id="GAA0780230.1"/>
    </source>
</evidence>
<dbReference type="EMBL" id="CP158266">
    <property type="protein sequence ID" value="XDJ81576.1"/>
    <property type="molecule type" value="Genomic_DNA"/>
</dbReference>
<dbReference type="EMBL" id="CP158260">
    <property type="protein sequence ID" value="XDJ62498.1"/>
    <property type="molecule type" value="Genomic_DNA"/>
</dbReference>
<evidence type="ECO:0000313" key="26">
    <source>
        <dbReference type="Proteomes" id="UP001500573"/>
    </source>
</evidence>
<dbReference type="NCBIfam" id="TIGR02722">
    <property type="entry name" value="lp"/>
    <property type="match status" value="1"/>
</dbReference>
<dbReference type="InterPro" id="IPR014094">
    <property type="entry name" value="LpoB"/>
</dbReference>
<evidence type="ECO:0000313" key="14">
    <source>
        <dbReference type="EMBL" id="XDJ69867.1"/>
    </source>
</evidence>
<dbReference type="EMBL" id="CP158254">
    <property type="protein sequence ID" value="XDJ47834.1"/>
    <property type="molecule type" value="Genomic_DNA"/>
</dbReference>
<dbReference type="EMBL" id="CP158265">
    <property type="protein sequence ID" value="XDJ76744.1"/>
    <property type="molecule type" value="Genomic_DNA"/>
</dbReference>
<dbReference type="EMBL" id="CP158256">
    <property type="protein sequence ID" value="XDJ53628.1"/>
    <property type="molecule type" value="Genomic_DNA"/>
</dbReference>
<dbReference type="EMBL" id="CP158252">
    <property type="protein sequence ID" value="XDJ42704.1"/>
    <property type="molecule type" value="Genomic_DNA"/>
</dbReference>
<evidence type="ECO:0000256" key="2">
    <source>
        <dbReference type="SAM" id="SignalP"/>
    </source>
</evidence>
<evidence type="ECO:0000313" key="12">
    <source>
        <dbReference type="EMBL" id="XDJ62498.1"/>
    </source>
</evidence>
<gene>
    <name evidence="16" type="primary">lpoB</name>
    <name evidence="10" type="ORF">ABRY90_03195</name>
    <name evidence="13" type="ORF">ABRY91_09375</name>
    <name evidence="11" type="ORF">ABRY92_09980</name>
    <name evidence="14" type="ORF">ABRY94_03435</name>
    <name evidence="23" type="ORF">ABRY95_04260</name>
    <name evidence="19" type="ORF">ABRY96_07660</name>
    <name evidence="16" type="ORF">ABRY97_08975</name>
    <name evidence="21" type="ORF">ABRY98_08840</name>
    <name evidence="4" type="ORF">ABRY99_03755</name>
    <name evidence="9" type="ORF">ABRZ00_03470</name>
    <name evidence="8" type="ORF">ABRZ01_03830</name>
    <name evidence="5" type="ORF">ABRZ02_12905</name>
    <name evidence="12" type="ORF">ABRZ03_07010</name>
    <name evidence="6" type="ORF">ABRZ04_01805</name>
    <name evidence="24" type="ORF">ABRZ05_09730</name>
    <name evidence="15" type="ORF">ABRZ06_11260</name>
    <name evidence="18" type="ORF">ABRZ07_03035</name>
    <name evidence="20" type="ORF">ABRZ08_08520</name>
    <name evidence="7" type="ORF">ABRZ09_06105</name>
    <name evidence="17" type="ORF">ABRZ10_11425</name>
    <name evidence="25" type="ORF">ABRZ11_09385</name>
    <name evidence="22" type="ORF">ABRZ12_01495</name>
    <name evidence="3" type="ORF">GCM10009108_19850</name>
</gene>
<dbReference type="GeneID" id="93066562"/>
<dbReference type="EMBL" id="CP158269">
    <property type="protein sequence ID" value="XDJ87048.1"/>
    <property type="molecule type" value="Genomic_DNA"/>
</dbReference>
<evidence type="ECO:0000313" key="23">
    <source>
        <dbReference type="EMBL" id="XDJ94223.1"/>
    </source>
</evidence>
<feature type="signal peptide" evidence="2">
    <location>
        <begin position="1"/>
        <end position="25"/>
    </location>
</feature>
<evidence type="ECO:0000313" key="10">
    <source>
        <dbReference type="EMBL" id="XDJ58926.1"/>
    </source>
</evidence>
<dbReference type="KEGG" id="cgin:ABRZ00_03470"/>
<protein>
    <recommendedName>
        <fullName evidence="1">Penicillin-binding protein activator LpoB</fullName>
    </recommendedName>
</protein>
<dbReference type="Pfam" id="PF13036">
    <property type="entry name" value="LpoB"/>
    <property type="match status" value="1"/>
</dbReference>
<dbReference type="AlphaFoldDB" id="A0AB39F7H5"/>
<organism evidence="16">
    <name type="scientific">Castellaniella ginsengisoli</name>
    <dbReference type="NCBI Taxonomy" id="546114"/>
    <lineage>
        <taxon>Bacteria</taxon>
        <taxon>Pseudomonadati</taxon>
        <taxon>Pseudomonadota</taxon>
        <taxon>Betaproteobacteria</taxon>
        <taxon>Burkholderiales</taxon>
        <taxon>Alcaligenaceae</taxon>
        <taxon>Castellaniella</taxon>
    </lineage>
</organism>
<feature type="chain" id="PRO_5044720235" description="Penicillin-binding protein activator LpoB" evidence="2">
    <location>
        <begin position="26"/>
        <end position="204"/>
    </location>
</feature>
<evidence type="ECO:0000313" key="16">
    <source>
        <dbReference type="EMBL" id="XDJ73749.1"/>
    </source>
</evidence>
<evidence type="ECO:0000313" key="15">
    <source>
        <dbReference type="EMBL" id="XDJ71479.1"/>
    </source>
</evidence>
<dbReference type="RefSeq" id="WP_343838131.1">
    <property type="nucleotide sequence ID" value="NZ_BAAAEX010000010.1"/>
</dbReference>
<dbReference type="EMBL" id="CP158267">
    <property type="protein sequence ID" value="XDJ80494.1"/>
    <property type="molecule type" value="Genomic_DNA"/>
</dbReference>
<evidence type="ECO:0000313" key="17">
    <source>
        <dbReference type="EMBL" id="XDJ76744.1"/>
    </source>
</evidence>
<sequence length="204" mass="22739">MNTRALLSVSALCLALAGCATPTHYVDMKNDKVAVMGLDYKDFENAATELVNQMLASPLMVHPKSNQGARYVLTVSNIVNDTAQRIDTDQLTKKIRISMLNSGRFIVTTAVGLNGPEDAMTAKSRQLKSSKMINQRTVKKNGRVIAPDFSLSGKIIQRNNRVSSRTQQVDYYFQLTMTNLDDGLAYWEGEYPIVKRGDNRTVSW</sequence>
<dbReference type="EMBL" id="CP158255">
    <property type="protein sequence ID" value="XDJ51409.1"/>
    <property type="molecule type" value="Genomic_DNA"/>
</dbReference>
<evidence type="ECO:0000313" key="11">
    <source>
        <dbReference type="EMBL" id="XDJ60333.1"/>
    </source>
</evidence>
<reference evidence="16" key="3">
    <citation type="submission" date="2024-05" db="EMBL/GenBank/DDBJ databases">
        <authorList>
            <person name="Luo Y.-C."/>
            <person name="Nicholds J."/>
            <person name="Mortimer T."/>
            <person name="Maboni G."/>
        </authorList>
    </citation>
    <scope>NUCLEOTIDE SEQUENCE</scope>
    <source>
        <strain evidence="24">124370</strain>
        <strain evidence="25">124566</strain>
        <strain evidence="23">124953</strain>
        <strain evidence="22">130308</strain>
        <strain evidence="21">130416</strain>
        <strain evidence="20">140124</strain>
        <strain evidence="18">141555</strain>
        <strain evidence="19">143751</strain>
        <strain evidence="17">143769</strain>
        <strain evidence="16">143811</strain>
        <strain evidence="15">143936</strain>
        <strain evidence="14">144863</strain>
        <strain evidence="13">145849</strain>
        <strain evidence="12">145850</strain>
        <strain evidence="11">145852</strain>
        <strain evidence="10">148131</strain>
        <strain evidence="9">150221</strain>
        <strain evidence="8">150964</strain>
        <strain evidence="7">151108</strain>
        <strain evidence="6">151836</strain>
        <strain evidence="5">153271</strain>
        <strain evidence="4">153920</strain>
    </source>
</reference>
<dbReference type="EMBL" id="CP158259">
    <property type="protein sequence ID" value="XDJ60333.1"/>
    <property type="molecule type" value="Genomic_DNA"/>
</dbReference>
<dbReference type="EMBL" id="CP158273">
    <property type="protein sequence ID" value="XDJ95365.1"/>
    <property type="molecule type" value="Genomic_DNA"/>
</dbReference>
<evidence type="ECO:0000313" key="9">
    <source>
        <dbReference type="EMBL" id="XDJ56242.1"/>
    </source>
</evidence>
<evidence type="ECO:0000313" key="20">
    <source>
        <dbReference type="EMBL" id="XDJ84292.1"/>
    </source>
</evidence>
<name>A0AB39F7H5_9BURK</name>
<reference evidence="3 26" key="1">
    <citation type="journal article" date="2019" name="Int. J. Syst. Evol. Microbiol.">
        <title>The Global Catalogue of Microorganisms (GCM) 10K type strain sequencing project: providing services to taxonomists for standard genome sequencing and annotation.</title>
        <authorList>
            <consortium name="The Broad Institute Genomics Platform"/>
            <consortium name="The Broad Institute Genome Sequencing Center for Infectious Disease"/>
            <person name="Wu L."/>
            <person name="Ma J."/>
        </authorList>
    </citation>
    <scope>NUCLEOTIDE SEQUENCE [LARGE SCALE GENOMIC DNA]</scope>
    <source>
        <strain evidence="3 26">JCM 15515</strain>
    </source>
</reference>
<evidence type="ECO:0000313" key="6">
    <source>
        <dbReference type="EMBL" id="XDJ47834.1"/>
    </source>
</evidence>
<evidence type="ECO:0000313" key="21">
    <source>
        <dbReference type="EMBL" id="XDJ87048.1"/>
    </source>
</evidence>
<dbReference type="EMBL" id="CP158257">
    <property type="protein sequence ID" value="XDJ56242.1"/>
    <property type="molecule type" value="Genomic_DNA"/>
</dbReference>
<evidence type="ECO:0000313" key="18">
    <source>
        <dbReference type="EMBL" id="XDJ80494.1"/>
    </source>
</evidence>
<evidence type="ECO:0000256" key="1">
    <source>
        <dbReference type="NCBIfam" id="TIGR02722"/>
    </source>
</evidence>
<evidence type="ECO:0000313" key="25">
    <source>
        <dbReference type="EMBL" id="XDJ98013.1"/>
    </source>
</evidence>
<dbReference type="EMBL" id="BAAAEX010000010">
    <property type="protein sequence ID" value="GAA0780230.1"/>
    <property type="molecule type" value="Genomic_DNA"/>
</dbReference>
<evidence type="ECO:0000313" key="4">
    <source>
        <dbReference type="EMBL" id="XDJ42704.1"/>
    </source>
</evidence>
<accession>A0AB39F7H5</accession>